<feature type="domain" description="HTH cro/C1-type" evidence="1">
    <location>
        <begin position="14"/>
        <end position="66"/>
    </location>
</feature>
<dbReference type="EMBL" id="LSDA01000126">
    <property type="protein sequence ID" value="KXB54528.1"/>
    <property type="molecule type" value="Genomic_DNA"/>
</dbReference>
<dbReference type="Proteomes" id="UP000070394">
    <property type="component" value="Unassembled WGS sequence"/>
</dbReference>
<evidence type="ECO:0000313" key="3">
    <source>
        <dbReference type="Proteomes" id="UP000070394"/>
    </source>
</evidence>
<sequence length="139" mass="15863">MWIFGGVMELKDRVKQLADRKKISLPQLEQELGFGNGTIVKWDKSIPKADKLKKVADYFNVSMNYLMGDTLTDSDYKDIAKSLDEMMEQLESGDDSPLMYNGQELSETSKALLRNALEYALTETKKENKVKYNPNKNKG</sequence>
<evidence type="ECO:0000259" key="1">
    <source>
        <dbReference type="PROSITE" id="PS50943"/>
    </source>
</evidence>
<dbReference type="PATRIC" id="fig|467210.3.peg.2358"/>
<evidence type="ECO:0000313" key="2">
    <source>
        <dbReference type="EMBL" id="KXB54528.1"/>
    </source>
</evidence>
<protein>
    <submittedName>
        <fullName evidence="2">Toxin-antitoxin system, antitoxin component, Xre family</fullName>
    </submittedName>
</protein>
<dbReference type="PROSITE" id="PS50943">
    <property type="entry name" value="HTH_CROC1"/>
    <property type="match status" value="1"/>
</dbReference>
<proteinExistence type="predicted"/>
<reference evidence="3" key="1">
    <citation type="submission" date="2016-01" db="EMBL/GenBank/DDBJ databases">
        <authorList>
            <person name="Mitreva M."/>
            <person name="Pepin K.H."/>
            <person name="Mihindukulasuriya K.A."/>
            <person name="Fulton R."/>
            <person name="Fronick C."/>
            <person name="O'Laughlin M."/>
            <person name="Miner T."/>
            <person name="Herter B."/>
            <person name="Rosa B.A."/>
            <person name="Cordes M."/>
            <person name="Tomlinson C."/>
            <person name="Wollam A."/>
            <person name="Palsikar V.B."/>
            <person name="Mardis E.R."/>
            <person name="Wilson R.K."/>
        </authorList>
    </citation>
    <scope>NUCLEOTIDE SEQUENCE [LARGE SCALE GENOMIC DNA]</scope>
    <source>
        <strain evidence="3">DNF00896</strain>
    </source>
</reference>
<dbReference type="SUPFAM" id="SSF47413">
    <property type="entry name" value="lambda repressor-like DNA-binding domains"/>
    <property type="match status" value="1"/>
</dbReference>
<keyword evidence="3" id="KW-1185">Reference proteome</keyword>
<gene>
    <name evidence="2" type="ORF">HMPREF1866_02380</name>
</gene>
<dbReference type="InterPro" id="IPR010982">
    <property type="entry name" value="Lambda_DNA-bd_dom_sf"/>
</dbReference>
<organism evidence="2 3">
    <name type="scientific">Lachnoanaerobaculum saburreum</name>
    <dbReference type="NCBI Taxonomy" id="467210"/>
    <lineage>
        <taxon>Bacteria</taxon>
        <taxon>Bacillati</taxon>
        <taxon>Bacillota</taxon>
        <taxon>Clostridia</taxon>
        <taxon>Lachnospirales</taxon>
        <taxon>Lachnospiraceae</taxon>
        <taxon>Lachnoanaerobaculum</taxon>
    </lineage>
</organism>
<dbReference type="Gene3D" id="1.10.260.40">
    <property type="entry name" value="lambda repressor-like DNA-binding domains"/>
    <property type="match status" value="1"/>
</dbReference>
<accession>A0A133ZGE8</accession>
<comment type="caution">
    <text evidence="2">The sequence shown here is derived from an EMBL/GenBank/DDBJ whole genome shotgun (WGS) entry which is preliminary data.</text>
</comment>
<dbReference type="AlphaFoldDB" id="A0A133ZGE8"/>
<name>A0A133ZGE8_9FIRM</name>
<dbReference type="GO" id="GO:0003677">
    <property type="term" value="F:DNA binding"/>
    <property type="evidence" value="ECO:0007669"/>
    <property type="project" value="InterPro"/>
</dbReference>
<dbReference type="InterPro" id="IPR001387">
    <property type="entry name" value="Cro/C1-type_HTH"/>
</dbReference>
<dbReference type="STRING" id="467210.HMPREF1866_02380"/>
<dbReference type="SMART" id="SM00530">
    <property type="entry name" value="HTH_XRE"/>
    <property type="match status" value="1"/>
</dbReference>